<dbReference type="InterPro" id="IPR001173">
    <property type="entry name" value="Glyco_trans_2-like"/>
</dbReference>
<sequence>MTIPTTIQATEPAADGGETAPGTAAPDLAVIIPHYNDTIRLRRCLSALASQDLEGVEVVVVDNGSTEPLAPIAEAFPFARFVTEAEKGAGPARNRGVEETTAPVLAFLDADCLPADDWIAQARAAGMRQDGDLFGGRIDIFDETPPPRTGAEAFEAVFAFDWQGYIEKKGFSVTANLVTRREVFLHTGPLRNGLSEDLEWCRRATSKGWRLGAAPDLRVSHPSRSDWAALRKKWNRMTREAYEFEGAGSHAKWAIKALAMPASAVAHLPKVMTSSQLTGPGERARAAGTLFRLRLQRMVWMLRQAGGGTI</sequence>
<protein>
    <submittedName>
        <fullName evidence="6">Glycosyltransferase</fullName>
    </submittedName>
</protein>
<evidence type="ECO:0000256" key="1">
    <source>
        <dbReference type="ARBA" id="ARBA00006739"/>
    </source>
</evidence>
<evidence type="ECO:0000256" key="2">
    <source>
        <dbReference type="ARBA" id="ARBA00022676"/>
    </source>
</evidence>
<evidence type="ECO:0000313" key="7">
    <source>
        <dbReference type="Proteomes" id="UP000214673"/>
    </source>
</evidence>
<feature type="domain" description="Glycosyltransferase 2-like" evidence="5">
    <location>
        <begin position="30"/>
        <end position="153"/>
    </location>
</feature>
<comment type="caution">
    <text evidence="6">The sequence shown here is derived from an EMBL/GenBank/DDBJ whole genome shotgun (WGS) entry which is preliminary data.</text>
</comment>
<keyword evidence="3" id="KW-0808">Transferase</keyword>
<dbReference type="Gene3D" id="3.90.550.10">
    <property type="entry name" value="Spore Coat Polysaccharide Biosynthesis Protein SpsA, Chain A"/>
    <property type="match status" value="1"/>
</dbReference>
<feature type="region of interest" description="Disordered" evidence="4">
    <location>
        <begin position="1"/>
        <end position="23"/>
    </location>
</feature>
<reference evidence="6 7" key="1">
    <citation type="submission" date="2016-11" db="EMBL/GenBank/DDBJ databases">
        <title>Comparison of Traditional DNA-DNA Hybridization with In Silico Genomic Analysis.</title>
        <authorList>
            <person name="Nicholson A.C."/>
            <person name="Sammons S."/>
            <person name="Humrighouse B.W."/>
            <person name="Graziano J."/>
            <person name="Lasker B."/>
            <person name="Whitney A.M."/>
            <person name="Mcquiston J.R."/>
        </authorList>
    </citation>
    <scope>NUCLEOTIDE SEQUENCE [LARGE SCALE GENOMIC DNA]</scope>
    <source>
        <strain evidence="6 7">H1892</strain>
    </source>
</reference>
<gene>
    <name evidence="6" type="ORF">CDV53_11840</name>
</gene>
<dbReference type="PANTHER" id="PTHR43179">
    <property type="entry name" value="RHAMNOSYLTRANSFERASE WBBL"/>
    <property type="match status" value="1"/>
</dbReference>
<keyword evidence="2" id="KW-0328">Glycosyltransferase</keyword>
<evidence type="ECO:0000259" key="5">
    <source>
        <dbReference type="Pfam" id="PF00535"/>
    </source>
</evidence>
<dbReference type="CDD" id="cd00761">
    <property type="entry name" value="Glyco_tranf_GTA_type"/>
    <property type="match status" value="1"/>
</dbReference>
<dbReference type="EMBL" id="NIPV01000044">
    <property type="protein sequence ID" value="OWJ75024.1"/>
    <property type="molecule type" value="Genomic_DNA"/>
</dbReference>
<evidence type="ECO:0000256" key="3">
    <source>
        <dbReference type="ARBA" id="ARBA00022679"/>
    </source>
</evidence>
<dbReference type="Proteomes" id="UP000214673">
    <property type="component" value="Unassembled WGS sequence"/>
</dbReference>
<accession>A0ABX3ZVQ2</accession>
<dbReference type="InterPro" id="IPR029044">
    <property type="entry name" value="Nucleotide-diphossugar_trans"/>
</dbReference>
<dbReference type="SUPFAM" id="SSF53448">
    <property type="entry name" value="Nucleotide-diphospho-sugar transferases"/>
    <property type="match status" value="1"/>
</dbReference>
<evidence type="ECO:0000313" key="6">
    <source>
        <dbReference type="EMBL" id="OWJ75024.1"/>
    </source>
</evidence>
<dbReference type="RefSeq" id="WP_084695269.1">
    <property type="nucleotide sequence ID" value="NZ_CALUEG010000012.1"/>
</dbReference>
<keyword evidence="7" id="KW-1185">Reference proteome</keyword>
<evidence type="ECO:0000256" key="4">
    <source>
        <dbReference type="SAM" id="MobiDB-lite"/>
    </source>
</evidence>
<organism evidence="6 7">
    <name type="scientific">Haematobacter missouriensis</name>
    <dbReference type="NCBI Taxonomy" id="366616"/>
    <lineage>
        <taxon>Bacteria</taxon>
        <taxon>Pseudomonadati</taxon>
        <taxon>Pseudomonadota</taxon>
        <taxon>Alphaproteobacteria</taxon>
        <taxon>Rhodobacterales</taxon>
        <taxon>Paracoccaceae</taxon>
        <taxon>Haematobacter</taxon>
    </lineage>
</organism>
<name>A0ABX3ZVQ2_9RHOB</name>
<comment type="similarity">
    <text evidence="1">Belongs to the glycosyltransferase 2 family.</text>
</comment>
<dbReference type="Pfam" id="PF00535">
    <property type="entry name" value="Glycos_transf_2"/>
    <property type="match status" value="1"/>
</dbReference>
<dbReference type="PANTHER" id="PTHR43179:SF12">
    <property type="entry name" value="GALACTOFURANOSYLTRANSFERASE GLFT2"/>
    <property type="match status" value="1"/>
</dbReference>
<proteinExistence type="inferred from homology"/>